<sequence>MPATQPSPVNSELSSERAELLEALATQRGFLRYTVQNLTDEQARQRTTVSELCLGGLIKHVTATERGWMNFVLNGPSALGNMEDIDFEARENEFKLLENETLASVLAEYDEVAKRTAQIVADLPTLDVSHPLPDAPWFPPGVRWSARRVLVHILAETAQHSGHADILRESLDGSKTMG</sequence>
<evidence type="ECO:0000313" key="1">
    <source>
        <dbReference type="EMBL" id="MBB3036437.1"/>
    </source>
</evidence>
<keyword evidence="2" id="KW-1185">Reference proteome</keyword>
<dbReference type="AlphaFoldDB" id="A0A839RJ59"/>
<organism evidence="1 2">
    <name type="scientific">Hoyosella altamirensis</name>
    <dbReference type="NCBI Taxonomy" id="616997"/>
    <lineage>
        <taxon>Bacteria</taxon>
        <taxon>Bacillati</taxon>
        <taxon>Actinomycetota</taxon>
        <taxon>Actinomycetes</taxon>
        <taxon>Mycobacteriales</taxon>
        <taxon>Hoyosellaceae</taxon>
        <taxon>Hoyosella</taxon>
    </lineage>
</organism>
<dbReference type="InterPro" id="IPR007061">
    <property type="entry name" value="MST-like"/>
</dbReference>
<dbReference type="Gene3D" id="1.20.120.450">
    <property type="entry name" value="dinb family like domain"/>
    <property type="match status" value="1"/>
</dbReference>
<gene>
    <name evidence="1" type="ORF">FHU29_000871</name>
</gene>
<dbReference type="Proteomes" id="UP000567922">
    <property type="component" value="Unassembled WGS sequence"/>
</dbReference>
<reference evidence="1 2" key="1">
    <citation type="submission" date="2020-08" db="EMBL/GenBank/DDBJ databases">
        <title>Sequencing the genomes of 1000 actinobacteria strains.</title>
        <authorList>
            <person name="Klenk H.-P."/>
        </authorList>
    </citation>
    <scope>NUCLEOTIDE SEQUENCE [LARGE SCALE GENOMIC DNA]</scope>
    <source>
        <strain evidence="1 2">DSM 45258</strain>
    </source>
</reference>
<dbReference type="Pfam" id="PF04978">
    <property type="entry name" value="MST"/>
    <property type="match status" value="1"/>
</dbReference>
<protein>
    <submittedName>
        <fullName evidence="1">Putative damage-inducible protein DinB</fullName>
    </submittedName>
</protein>
<dbReference type="SUPFAM" id="SSF109854">
    <property type="entry name" value="DinB/YfiT-like putative metalloenzymes"/>
    <property type="match status" value="1"/>
</dbReference>
<evidence type="ECO:0000313" key="2">
    <source>
        <dbReference type="Proteomes" id="UP000567922"/>
    </source>
</evidence>
<dbReference type="EMBL" id="JACHWS010000001">
    <property type="protein sequence ID" value="MBB3036437.1"/>
    <property type="molecule type" value="Genomic_DNA"/>
</dbReference>
<comment type="caution">
    <text evidence="1">The sequence shown here is derived from an EMBL/GenBank/DDBJ whole genome shotgun (WGS) entry which is preliminary data.</text>
</comment>
<dbReference type="OrthoDB" id="4548523at2"/>
<name>A0A839RJ59_9ACTN</name>
<dbReference type="InterPro" id="IPR034660">
    <property type="entry name" value="DinB/YfiT-like"/>
</dbReference>
<dbReference type="RefSeq" id="WP_083962308.1">
    <property type="nucleotide sequence ID" value="NZ_BDDI01000007.1"/>
</dbReference>
<proteinExistence type="predicted"/>
<accession>A0A839RJ59</accession>